<dbReference type="InterPro" id="IPR036390">
    <property type="entry name" value="WH_DNA-bd_sf"/>
</dbReference>
<geneLocation type="plasmid" evidence="2 3">
    <name>unnamed3</name>
</geneLocation>
<protein>
    <recommendedName>
        <fullName evidence="1">HTH crp-type domain-containing protein</fullName>
    </recommendedName>
</protein>
<dbReference type="InterPro" id="IPR036388">
    <property type="entry name" value="WH-like_DNA-bd_sf"/>
</dbReference>
<feature type="domain" description="HTH crp-type" evidence="1">
    <location>
        <begin position="1"/>
        <end position="46"/>
    </location>
</feature>
<keyword evidence="2" id="KW-0614">Plasmid</keyword>
<evidence type="ECO:0000313" key="3">
    <source>
        <dbReference type="Proteomes" id="UP000191057"/>
    </source>
</evidence>
<dbReference type="PROSITE" id="PS51063">
    <property type="entry name" value="HTH_CRP_2"/>
    <property type="match status" value="1"/>
</dbReference>
<evidence type="ECO:0000259" key="1">
    <source>
        <dbReference type="PROSITE" id="PS51063"/>
    </source>
</evidence>
<dbReference type="GO" id="GO:0003677">
    <property type="term" value="F:DNA binding"/>
    <property type="evidence" value="ECO:0007669"/>
    <property type="project" value="InterPro"/>
</dbReference>
<dbReference type="RefSeq" id="WP_079246640.1">
    <property type="nucleotide sequence ID" value="NZ_VKQL01000010.1"/>
</dbReference>
<dbReference type="EMBL" id="CP020005">
    <property type="protein sequence ID" value="AQY42662.1"/>
    <property type="molecule type" value="Genomic_DNA"/>
</dbReference>
<accession>A0A9W3TK25</accession>
<dbReference type="InterPro" id="IPR012318">
    <property type="entry name" value="HTH_CRP"/>
</dbReference>
<name>A0A9W3TK25_BACTU</name>
<reference evidence="2 3" key="1">
    <citation type="submission" date="2017-03" db="EMBL/GenBank/DDBJ databases">
        <title>Complete genome sequence of Bacillus thuringiensis L-7601, a novel melanin producing strain.</title>
        <authorList>
            <person name="Cai J."/>
            <person name="Cao Z."/>
            <person name="Tan T."/>
        </authorList>
    </citation>
    <scope>NUCLEOTIDE SEQUENCE [LARGE SCALE GENOMIC DNA]</scope>
    <source>
        <strain evidence="2 3">L-7601</strain>
        <plasmid evidence="2 3">unnamed3</plasmid>
    </source>
</reference>
<sequence length="58" mass="6896">MKTNSLDDVASLIGTTKRHLNRILKNWKEDGIIKREENRIQILNMDKIKEISENVRFE</sequence>
<dbReference type="Pfam" id="PF13545">
    <property type="entry name" value="HTH_Crp_2"/>
    <property type="match status" value="1"/>
</dbReference>
<proteinExistence type="predicted"/>
<dbReference type="GO" id="GO:0006355">
    <property type="term" value="P:regulation of DNA-templated transcription"/>
    <property type="evidence" value="ECO:0007669"/>
    <property type="project" value="InterPro"/>
</dbReference>
<dbReference type="Gene3D" id="1.10.10.10">
    <property type="entry name" value="Winged helix-like DNA-binding domain superfamily/Winged helix DNA-binding domain"/>
    <property type="match status" value="1"/>
</dbReference>
<evidence type="ECO:0000313" key="2">
    <source>
        <dbReference type="EMBL" id="AQY42662.1"/>
    </source>
</evidence>
<organism evidence="2 3">
    <name type="scientific">Bacillus thuringiensis</name>
    <dbReference type="NCBI Taxonomy" id="1428"/>
    <lineage>
        <taxon>Bacteria</taxon>
        <taxon>Bacillati</taxon>
        <taxon>Bacillota</taxon>
        <taxon>Bacilli</taxon>
        <taxon>Bacillales</taxon>
        <taxon>Bacillaceae</taxon>
        <taxon>Bacillus</taxon>
        <taxon>Bacillus cereus group</taxon>
    </lineage>
</organism>
<dbReference type="Proteomes" id="UP000191057">
    <property type="component" value="Plasmid unnamed3"/>
</dbReference>
<dbReference type="SUPFAM" id="SSF46785">
    <property type="entry name" value="Winged helix' DNA-binding domain"/>
    <property type="match status" value="1"/>
</dbReference>
<gene>
    <name evidence="2" type="ORF">B4918_32875</name>
</gene>
<dbReference type="AlphaFoldDB" id="A0A9W3TK25"/>